<dbReference type="InterPro" id="IPR058792">
    <property type="entry name" value="Beta-barrel_RND_2"/>
</dbReference>
<keyword evidence="1" id="KW-0472">Membrane</keyword>
<dbReference type="EMBL" id="JAMQQD010000002">
    <property type="protein sequence ID" value="MCW7515068.1"/>
    <property type="molecule type" value="Genomic_DNA"/>
</dbReference>
<dbReference type="GO" id="GO:1990281">
    <property type="term" value="C:efflux pump complex"/>
    <property type="evidence" value="ECO:0007669"/>
    <property type="project" value="TreeGrafter"/>
</dbReference>
<reference evidence="4" key="1">
    <citation type="submission" date="2022-06" db="EMBL/GenBank/DDBJ databases">
        <title>Leptospira isolates from biofilms formed at urban environments.</title>
        <authorList>
            <person name="Ribeiro P.S."/>
            <person name="Sousa T."/>
            <person name="Carvalho N."/>
            <person name="Aburjaile F."/>
            <person name="Neves F."/>
            <person name="Oliveira D."/>
            <person name="Blanco L."/>
            <person name="Lima J."/>
            <person name="Costa F."/>
            <person name="Brenig B."/>
            <person name="Soares S."/>
            <person name="Ramos R."/>
            <person name="Goes-Neto A."/>
            <person name="Matiuzzi M."/>
            <person name="Azevedo V."/>
            <person name="Ristow P."/>
        </authorList>
    </citation>
    <scope>NUCLEOTIDE SEQUENCE</scope>
    <source>
        <strain evidence="4">VSF7</strain>
    </source>
</reference>
<dbReference type="InterPro" id="IPR058625">
    <property type="entry name" value="MdtA-like_BSH"/>
</dbReference>
<feature type="domain" description="CusB-like beta-barrel" evidence="3">
    <location>
        <begin position="330"/>
        <end position="402"/>
    </location>
</feature>
<feature type="domain" description="Multidrug resistance protein MdtA-like barrel-sandwich hybrid" evidence="2">
    <location>
        <begin position="104"/>
        <end position="311"/>
    </location>
</feature>
<dbReference type="Pfam" id="PF25954">
    <property type="entry name" value="Beta-barrel_RND_2"/>
    <property type="match status" value="1"/>
</dbReference>
<dbReference type="PANTHER" id="PTHR30469:SF15">
    <property type="entry name" value="HLYD FAMILY OF SECRETION PROTEINS"/>
    <property type="match status" value="1"/>
</dbReference>
<dbReference type="GO" id="GO:0015562">
    <property type="term" value="F:efflux transmembrane transporter activity"/>
    <property type="evidence" value="ECO:0007669"/>
    <property type="project" value="TreeGrafter"/>
</dbReference>
<evidence type="ECO:0000259" key="3">
    <source>
        <dbReference type="Pfam" id="PF25954"/>
    </source>
</evidence>
<dbReference type="AlphaFoldDB" id="A0A5F2DB83"/>
<dbReference type="Pfam" id="PF25917">
    <property type="entry name" value="BSH_RND"/>
    <property type="match status" value="1"/>
</dbReference>
<dbReference type="Gene3D" id="2.40.30.170">
    <property type="match status" value="1"/>
</dbReference>
<protein>
    <submittedName>
        <fullName evidence="4">Efflux RND transporter periplasmic adaptor subunit</fullName>
    </submittedName>
</protein>
<evidence type="ECO:0000259" key="2">
    <source>
        <dbReference type="Pfam" id="PF25917"/>
    </source>
</evidence>
<dbReference type="Proteomes" id="UP001209694">
    <property type="component" value="Unassembled WGS sequence"/>
</dbReference>
<comment type="caution">
    <text evidence="4">The sequence shown here is derived from an EMBL/GenBank/DDBJ whole genome shotgun (WGS) entry which is preliminary data.</text>
</comment>
<evidence type="ECO:0000313" key="5">
    <source>
        <dbReference type="Proteomes" id="UP001209694"/>
    </source>
</evidence>
<accession>A0A5F2DB83</accession>
<keyword evidence="1" id="KW-1133">Transmembrane helix</keyword>
<name>A0A5F2DB83_9LEPT</name>
<dbReference type="SUPFAM" id="SSF111369">
    <property type="entry name" value="HlyD-like secretion proteins"/>
    <property type="match status" value="2"/>
</dbReference>
<gene>
    <name evidence="4" type="ORF">ND810_07860</name>
</gene>
<evidence type="ECO:0000256" key="1">
    <source>
        <dbReference type="SAM" id="Phobius"/>
    </source>
</evidence>
<dbReference type="PANTHER" id="PTHR30469">
    <property type="entry name" value="MULTIDRUG RESISTANCE PROTEIN MDTA"/>
    <property type="match status" value="1"/>
</dbReference>
<proteinExistence type="predicted"/>
<sequence>MKAKILQILRAKWKYFILYFFVATTLSILFTWFSNENIRNRFPWLTTILYHKDWFLADQNVYAIGNPKDVPLFQKPVVIQKRITLEYPATVEATKEIQLQTKHLGRIKFLHVAEGQSVKKGDLLLQLDDELLRLEGDKLSISLEVAKANQIIALEKWKQAENLIEVKLREIDKKTELLELAKSEWETSKLTMEKKETMWKEGFVSLSELDRWKLDVDTKQTHFKNLNRDRESLVNTLHLDFPEDTVSISDRLKIWKRQNSLIEKTEYDLSVTNTKILENQIQTNKQMISEFKLYAPKAGSIFKVHLKEGELTNHLPAITLIENGDLSVSYQIGESDLKLMKLGKEITFHPSLEGSQFVNGEIDKISSYLDVRSHGIGVRAKLHKKRLSLLPGMFGLVQVETEGMKDILLVPTVSVLGDVSSGYYLMLKSGETIEKRYVECKPHNQNEMEILMGISEDDLFQVNVK</sequence>
<dbReference type="Gene3D" id="2.40.50.100">
    <property type="match status" value="1"/>
</dbReference>
<organism evidence="4 5">
    <name type="scientific">Leptospira levettii</name>
    <dbReference type="NCBI Taxonomy" id="2023178"/>
    <lineage>
        <taxon>Bacteria</taxon>
        <taxon>Pseudomonadati</taxon>
        <taxon>Spirochaetota</taxon>
        <taxon>Spirochaetia</taxon>
        <taxon>Leptospirales</taxon>
        <taxon>Leptospiraceae</taxon>
        <taxon>Leptospira</taxon>
    </lineage>
</organism>
<keyword evidence="1" id="KW-0812">Transmembrane</keyword>
<evidence type="ECO:0000313" key="4">
    <source>
        <dbReference type="EMBL" id="MCW7515068.1"/>
    </source>
</evidence>
<dbReference type="Gene3D" id="1.10.287.470">
    <property type="entry name" value="Helix hairpin bin"/>
    <property type="match status" value="1"/>
</dbReference>
<dbReference type="RefSeq" id="WP_135593061.1">
    <property type="nucleotide sequence ID" value="NZ_JAMQPS010000001.1"/>
</dbReference>
<feature type="transmembrane region" description="Helical" evidence="1">
    <location>
        <begin position="12"/>
        <end position="33"/>
    </location>
</feature>